<dbReference type="VEuPathDB" id="TrichDB:TRFO_29747"/>
<dbReference type="AlphaFoldDB" id="A0A1J4K0E5"/>
<evidence type="ECO:0000313" key="4">
    <source>
        <dbReference type="Proteomes" id="UP000179807"/>
    </source>
</evidence>
<feature type="transmembrane region" description="Helical" evidence="1">
    <location>
        <begin position="372"/>
        <end position="394"/>
    </location>
</feature>
<accession>A0A1J4K0E5</accession>
<feature type="transmembrane region" description="Helical" evidence="1">
    <location>
        <begin position="267"/>
        <end position="288"/>
    </location>
</feature>
<dbReference type="Proteomes" id="UP000179807">
    <property type="component" value="Unassembled WGS sequence"/>
</dbReference>
<keyword evidence="4" id="KW-1185">Reference proteome</keyword>
<feature type="transmembrane region" description="Helical" evidence="1">
    <location>
        <begin position="309"/>
        <end position="331"/>
    </location>
</feature>
<feature type="transmembrane region" description="Helical" evidence="1">
    <location>
        <begin position="551"/>
        <end position="574"/>
    </location>
</feature>
<sequence>MSLFNLLSIFSLFRFAACISNFDKQIKFFDIKNPNDLAHPFSIYKFNLCFDTLENSYLLRYKYFYNYMILERIGTSNFNFHFNVNSSAHNFCEYQIDYFQMINLIRLIRNNSLYTISFNGETKYFPIGITRLKYPLIFRRFNFLFFTKNEKIVWWNISMEDPKSLTAHNKITFSAKATWLEVPNEINEVKQINFSHFIENNFNHDFDDENEEAGFHQDNEYSQNQNFNHEYQSSQNLYKSDNLNHSNKVPKFLYSKNNVRYNFFYKYFNYFIIMNYILYIGFQYYQIVIETVPSHLNFSRYTKNLPFPFLFGTGIQLSLIFILFFTFNLFFKFSTNYSKTIFLLICFFLITSPISGYSSYRLSFGGYRHHMKILLGLYMLFTGIFCISYSFAIAIRTNNFDNDHSIVAVFYISLAWGLTILGSLYSKQIQKIKISNYSHTQKPNQIYYKKLSSKNSCGNFLFFSFFGTFIILPGLLNIVKVVIFDDFCNCGIVLLSYFSAIVFSSKCCMKFSNLKYVYCYFILMTINLFLIMQCYYFLYKDKNLYLTKLTYNIFTISLSIIFPLMTFSLSLLLLHTESKKYTRNDQPNPFISPFL</sequence>
<keyword evidence="2" id="KW-0732">Signal</keyword>
<dbReference type="GeneID" id="94841663"/>
<keyword evidence="1" id="KW-0472">Membrane</keyword>
<feature type="transmembrane region" description="Helical" evidence="1">
    <location>
        <begin position="516"/>
        <end position="539"/>
    </location>
</feature>
<feature type="transmembrane region" description="Helical" evidence="1">
    <location>
        <begin position="337"/>
        <end position="360"/>
    </location>
</feature>
<feature type="chain" id="PRO_5013153708" description="Intimal thickness related receptor IRP domain-containing protein" evidence="2">
    <location>
        <begin position="19"/>
        <end position="595"/>
    </location>
</feature>
<dbReference type="RefSeq" id="XP_068356125.1">
    <property type="nucleotide sequence ID" value="XM_068506959.1"/>
</dbReference>
<evidence type="ECO:0008006" key="5">
    <source>
        <dbReference type="Google" id="ProtNLM"/>
    </source>
</evidence>
<feature type="transmembrane region" description="Helical" evidence="1">
    <location>
        <begin position="406"/>
        <end position="425"/>
    </location>
</feature>
<protein>
    <recommendedName>
        <fullName evidence="5">Intimal thickness related receptor IRP domain-containing protein</fullName>
    </recommendedName>
</protein>
<keyword evidence="1" id="KW-1133">Transmembrane helix</keyword>
<comment type="caution">
    <text evidence="3">The sequence shown here is derived from an EMBL/GenBank/DDBJ whole genome shotgun (WGS) entry which is preliminary data.</text>
</comment>
<proteinExistence type="predicted"/>
<dbReference type="EMBL" id="MLAK01000845">
    <property type="protein sequence ID" value="OHT02989.1"/>
    <property type="molecule type" value="Genomic_DNA"/>
</dbReference>
<keyword evidence="1" id="KW-0812">Transmembrane</keyword>
<name>A0A1J4K0E5_9EUKA</name>
<feature type="signal peptide" evidence="2">
    <location>
        <begin position="1"/>
        <end position="18"/>
    </location>
</feature>
<reference evidence="3" key="1">
    <citation type="submission" date="2016-10" db="EMBL/GenBank/DDBJ databases">
        <authorList>
            <person name="Benchimol M."/>
            <person name="Almeida L.G."/>
            <person name="Vasconcelos A.T."/>
            <person name="Perreira-Neves A."/>
            <person name="Rosa I.A."/>
            <person name="Tasca T."/>
            <person name="Bogo M.R."/>
            <person name="de Souza W."/>
        </authorList>
    </citation>
    <scope>NUCLEOTIDE SEQUENCE [LARGE SCALE GENOMIC DNA]</scope>
    <source>
        <strain evidence="3">K</strain>
    </source>
</reference>
<evidence type="ECO:0000313" key="3">
    <source>
        <dbReference type="EMBL" id="OHT02989.1"/>
    </source>
</evidence>
<organism evidence="3 4">
    <name type="scientific">Tritrichomonas foetus</name>
    <dbReference type="NCBI Taxonomy" id="1144522"/>
    <lineage>
        <taxon>Eukaryota</taxon>
        <taxon>Metamonada</taxon>
        <taxon>Parabasalia</taxon>
        <taxon>Tritrichomonadida</taxon>
        <taxon>Tritrichomonadidae</taxon>
        <taxon>Tritrichomonas</taxon>
    </lineage>
</organism>
<evidence type="ECO:0000256" key="2">
    <source>
        <dbReference type="SAM" id="SignalP"/>
    </source>
</evidence>
<evidence type="ECO:0000256" key="1">
    <source>
        <dbReference type="SAM" id="Phobius"/>
    </source>
</evidence>
<feature type="transmembrane region" description="Helical" evidence="1">
    <location>
        <begin position="482"/>
        <end position="504"/>
    </location>
</feature>
<gene>
    <name evidence="3" type="ORF">TRFO_29747</name>
</gene>
<feature type="transmembrane region" description="Helical" evidence="1">
    <location>
        <begin position="457"/>
        <end position="476"/>
    </location>
</feature>